<proteinExistence type="predicted"/>
<sequence>MTPLLLSLGHKGRDPRHLPEPYRGMEGQVLLLRHSSPTRRGGGDDLPGWVWNHFRPFLKSPCCNLIAGWHAQTKWARLVFSVC</sequence>
<protein>
    <submittedName>
        <fullName evidence="2">Uncharacterized protein</fullName>
    </submittedName>
</protein>
<reference evidence="2 3" key="1">
    <citation type="journal article" date="2023" name="Sci. Data">
        <title>Genome assembly of the Korean intertidal mud-creeper Batillaria attramentaria.</title>
        <authorList>
            <person name="Patra A.K."/>
            <person name="Ho P.T."/>
            <person name="Jun S."/>
            <person name="Lee S.J."/>
            <person name="Kim Y."/>
            <person name="Won Y.J."/>
        </authorList>
    </citation>
    <scope>NUCLEOTIDE SEQUENCE [LARGE SCALE GENOMIC DNA]</scope>
    <source>
        <strain evidence="2">Wonlab-2016</strain>
    </source>
</reference>
<keyword evidence="3" id="KW-1185">Reference proteome</keyword>
<name>A0ABD0KIC3_9CAEN</name>
<dbReference type="AlphaFoldDB" id="A0ABD0KIC3"/>
<evidence type="ECO:0000313" key="2">
    <source>
        <dbReference type="EMBL" id="KAK7486740.1"/>
    </source>
</evidence>
<organism evidence="2 3">
    <name type="scientific">Batillaria attramentaria</name>
    <dbReference type="NCBI Taxonomy" id="370345"/>
    <lineage>
        <taxon>Eukaryota</taxon>
        <taxon>Metazoa</taxon>
        <taxon>Spiralia</taxon>
        <taxon>Lophotrochozoa</taxon>
        <taxon>Mollusca</taxon>
        <taxon>Gastropoda</taxon>
        <taxon>Caenogastropoda</taxon>
        <taxon>Sorbeoconcha</taxon>
        <taxon>Cerithioidea</taxon>
        <taxon>Batillariidae</taxon>
        <taxon>Batillaria</taxon>
    </lineage>
</organism>
<feature type="compositionally biased region" description="Basic and acidic residues" evidence="1">
    <location>
        <begin position="11"/>
        <end position="20"/>
    </location>
</feature>
<dbReference type="Proteomes" id="UP001519460">
    <property type="component" value="Unassembled WGS sequence"/>
</dbReference>
<feature type="region of interest" description="Disordered" evidence="1">
    <location>
        <begin position="1"/>
        <end position="20"/>
    </location>
</feature>
<gene>
    <name evidence="2" type="ORF">BaRGS_00022024</name>
</gene>
<dbReference type="EMBL" id="JACVVK020000174">
    <property type="protein sequence ID" value="KAK7486740.1"/>
    <property type="molecule type" value="Genomic_DNA"/>
</dbReference>
<evidence type="ECO:0000256" key="1">
    <source>
        <dbReference type="SAM" id="MobiDB-lite"/>
    </source>
</evidence>
<comment type="caution">
    <text evidence="2">The sequence shown here is derived from an EMBL/GenBank/DDBJ whole genome shotgun (WGS) entry which is preliminary data.</text>
</comment>
<accession>A0ABD0KIC3</accession>
<evidence type="ECO:0000313" key="3">
    <source>
        <dbReference type="Proteomes" id="UP001519460"/>
    </source>
</evidence>